<dbReference type="GeneID" id="17259045"/>
<keyword evidence="3" id="KW-1185">Reference proteome</keyword>
<reference evidence="3" key="1">
    <citation type="journal article" date="2013" name="Nature">
        <title>Pan genome of the phytoplankton Emiliania underpins its global distribution.</title>
        <authorList>
            <person name="Read B.A."/>
            <person name="Kegel J."/>
            <person name="Klute M.J."/>
            <person name="Kuo A."/>
            <person name="Lefebvre S.C."/>
            <person name="Maumus F."/>
            <person name="Mayer C."/>
            <person name="Miller J."/>
            <person name="Monier A."/>
            <person name="Salamov A."/>
            <person name="Young J."/>
            <person name="Aguilar M."/>
            <person name="Claverie J.M."/>
            <person name="Frickenhaus S."/>
            <person name="Gonzalez K."/>
            <person name="Herman E.K."/>
            <person name="Lin Y.C."/>
            <person name="Napier J."/>
            <person name="Ogata H."/>
            <person name="Sarno A.F."/>
            <person name="Shmutz J."/>
            <person name="Schroeder D."/>
            <person name="de Vargas C."/>
            <person name="Verret F."/>
            <person name="von Dassow P."/>
            <person name="Valentin K."/>
            <person name="Van de Peer Y."/>
            <person name="Wheeler G."/>
            <person name="Dacks J.B."/>
            <person name="Delwiche C.F."/>
            <person name="Dyhrman S.T."/>
            <person name="Glockner G."/>
            <person name="John U."/>
            <person name="Richards T."/>
            <person name="Worden A.Z."/>
            <person name="Zhang X."/>
            <person name="Grigoriev I.V."/>
            <person name="Allen A.E."/>
            <person name="Bidle K."/>
            <person name="Borodovsky M."/>
            <person name="Bowler C."/>
            <person name="Brownlee C."/>
            <person name="Cock J.M."/>
            <person name="Elias M."/>
            <person name="Gladyshev V.N."/>
            <person name="Groth M."/>
            <person name="Guda C."/>
            <person name="Hadaegh A."/>
            <person name="Iglesias-Rodriguez M.D."/>
            <person name="Jenkins J."/>
            <person name="Jones B.M."/>
            <person name="Lawson T."/>
            <person name="Leese F."/>
            <person name="Lindquist E."/>
            <person name="Lobanov A."/>
            <person name="Lomsadze A."/>
            <person name="Malik S.B."/>
            <person name="Marsh M.E."/>
            <person name="Mackinder L."/>
            <person name="Mock T."/>
            <person name="Mueller-Roeber B."/>
            <person name="Pagarete A."/>
            <person name="Parker M."/>
            <person name="Probert I."/>
            <person name="Quesneville H."/>
            <person name="Raines C."/>
            <person name="Rensing S.A."/>
            <person name="Riano-Pachon D.M."/>
            <person name="Richier S."/>
            <person name="Rokitta S."/>
            <person name="Shiraiwa Y."/>
            <person name="Soanes D.M."/>
            <person name="van der Giezen M."/>
            <person name="Wahlund T.M."/>
            <person name="Williams B."/>
            <person name="Wilson W."/>
            <person name="Wolfe G."/>
            <person name="Wurch L.L."/>
        </authorList>
    </citation>
    <scope>NUCLEOTIDE SEQUENCE</scope>
</reference>
<dbReference type="KEGG" id="ehx:EMIHUDRAFT_104001"/>
<dbReference type="AlphaFoldDB" id="A0A0D3INJ1"/>
<accession>A0A0D3INJ1</accession>
<dbReference type="RefSeq" id="XP_005765255.1">
    <property type="nucleotide sequence ID" value="XM_005765198.1"/>
</dbReference>
<dbReference type="PaxDb" id="2903-EOD12826"/>
<evidence type="ECO:0000256" key="1">
    <source>
        <dbReference type="SAM" id="MobiDB-lite"/>
    </source>
</evidence>
<protein>
    <submittedName>
        <fullName evidence="2">Uncharacterized protein</fullName>
    </submittedName>
</protein>
<reference evidence="2" key="2">
    <citation type="submission" date="2024-10" db="UniProtKB">
        <authorList>
            <consortium name="EnsemblProtists"/>
        </authorList>
    </citation>
    <scope>IDENTIFICATION</scope>
</reference>
<evidence type="ECO:0000313" key="2">
    <source>
        <dbReference type="EnsemblProtists" id="EOD12826"/>
    </source>
</evidence>
<dbReference type="HOGENOM" id="CLU_429271_0_0_1"/>
<feature type="compositionally biased region" description="Basic and acidic residues" evidence="1">
    <location>
        <begin position="102"/>
        <end position="115"/>
    </location>
</feature>
<sequence>MSWATPVRSHVVVTMMARSITVRGMRTGGDAQARIQGNMLLAFNTLMPCLDAAYASRSAAAPDGFEERINFWHRECGLPTELRRQLHSLRIWANAARHHDAARWRRDGPRSEGEASRLVAAEPEASCQSSWERPNRDLRVAQEGSQMATADDGWNEEELSRMTIRGRGCLPEADGRSFMALLDICHFLVDQITQAHNFSDVDEASNLRATDTQKCMLLSAQMWTYWYSAPAGPGVYEMLLDWTSHQQRGGRARSSVLAQRELGNAKCRDMQGVALQALVVNECAQWPRRRKTGAFYFAGEDASGAALLADAEAVETLYRVVGLSTSLGDVLRANDRSGSGDVVGSALLLTLLPFMDVIVYDGTLRGAPPNRDPSLVAQLKALVAASAAEGGGSIVVRLPTVPDAPLIGQRVLIEGLQAKPELNGRHGVASSFDGSSGRYCVSLEDGGSFKLKPANLSKAAAPPARASSSTAEPAAALTLTATEKALQERLRGLRTVEDFWVFRRMGYTEAVSALLLCMPVLSAPGSLSARAPAVLRPNVACLQKENPSHMGMIMSGNSGMVVAPFQSKQLAPTAAEYLTALEAALFGGRAQGVKPSSLAVDEKGAVARLKLVLGPVGIQAGYYPPPTEEELSAMGVPP</sequence>
<organism evidence="2 3">
    <name type="scientific">Emiliania huxleyi (strain CCMP1516)</name>
    <dbReference type="NCBI Taxonomy" id="280463"/>
    <lineage>
        <taxon>Eukaryota</taxon>
        <taxon>Haptista</taxon>
        <taxon>Haptophyta</taxon>
        <taxon>Prymnesiophyceae</taxon>
        <taxon>Isochrysidales</taxon>
        <taxon>Noelaerhabdaceae</taxon>
        <taxon>Emiliania</taxon>
    </lineage>
</organism>
<dbReference type="eggNOG" id="ENOG502T264">
    <property type="taxonomic scope" value="Eukaryota"/>
</dbReference>
<feature type="region of interest" description="Disordered" evidence="1">
    <location>
        <begin position="102"/>
        <end position="126"/>
    </location>
</feature>
<dbReference type="Proteomes" id="UP000013827">
    <property type="component" value="Unassembled WGS sequence"/>
</dbReference>
<name>A0A0D3INJ1_EMIH1</name>
<dbReference type="EnsemblProtists" id="EOD12826">
    <property type="protein sequence ID" value="EOD12826"/>
    <property type="gene ID" value="EMIHUDRAFT_104001"/>
</dbReference>
<evidence type="ECO:0000313" key="3">
    <source>
        <dbReference type="Proteomes" id="UP000013827"/>
    </source>
</evidence>
<proteinExistence type="predicted"/>